<reference evidence="7 8" key="1">
    <citation type="journal article" date="2009" name="Genome Res.">
        <title>Complete genome of the cellulolytic thermophile Acidothermus cellulolyticus 11B provides insights into its ecophysiological and evolutionary adaptations.</title>
        <authorList>
            <person name="Barabote R.D."/>
            <person name="Xie G."/>
            <person name="Leu D.H."/>
            <person name="Normand P."/>
            <person name="Necsulea A."/>
            <person name="Daubin V."/>
            <person name="Medigue C."/>
            <person name="Adney W.S."/>
            <person name="Xu X.C."/>
            <person name="Lapidus A."/>
            <person name="Parales R.E."/>
            <person name="Detter C."/>
            <person name="Pujic P."/>
            <person name="Bruce D."/>
            <person name="Lavire C."/>
            <person name="Challacombe J.F."/>
            <person name="Brettin T.S."/>
            <person name="Berry A.M."/>
        </authorList>
    </citation>
    <scope>NUCLEOTIDE SEQUENCE [LARGE SCALE GENOMIC DNA]</scope>
    <source>
        <strain evidence="8">ATCC 43068 / DSM 8971 / 11B</strain>
    </source>
</reference>
<sequence>MEHVRETPADLSSITMPQPSLRGRLIALWIGVRQIPAGVRNRLRTRRRPRLWQELAFVVASYVVYSLIRDAVPNHITPALQHARTILGAERALHIDVEQTVNHFVAATRIHSWHWLAEICNYYYATMHFIAVIGVLIWLYVRRPLHYRAARTVLYAANALAAAVFWLYPLAPPRLMPSERFVDTLAVFHTWGSYDSGGVAKISNQFAAMPSLHIAWSLWVGLTLIGLTRRWWVKALGAAYPLATLFVIIGTANHFILDAVGGVVVLAIGFAVQRALSGRPAYERLIDVTGESGRTVPLVAASASVAPLRDGEPLPDRTERIVRPEIPKH</sequence>
<evidence type="ECO:0000259" key="6">
    <source>
        <dbReference type="Pfam" id="PF14378"/>
    </source>
</evidence>
<evidence type="ECO:0000313" key="8">
    <source>
        <dbReference type="Proteomes" id="UP000008221"/>
    </source>
</evidence>
<dbReference type="InterPro" id="IPR026841">
    <property type="entry name" value="Aur1/Ipt1"/>
</dbReference>
<feature type="transmembrane region" description="Helical" evidence="5">
    <location>
        <begin position="122"/>
        <end position="141"/>
    </location>
</feature>
<evidence type="ECO:0000256" key="4">
    <source>
        <dbReference type="ARBA" id="ARBA00023136"/>
    </source>
</evidence>
<protein>
    <recommendedName>
        <fullName evidence="6">Inositolphosphotransferase Aur1/Ipt1 domain-containing protein</fullName>
    </recommendedName>
</protein>
<keyword evidence="2 5" id="KW-0812">Transmembrane</keyword>
<keyword evidence="3 5" id="KW-1133">Transmembrane helix</keyword>
<evidence type="ECO:0000256" key="1">
    <source>
        <dbReference type="ARBA" id="ARBA00004141"/>
    </source>
</evidence>
<dbReference type="PANTHER" id="PTHR31310:SF7">
    <property type="entry name" value="PA-PHOSPHATASE RELATED-FAMILY PROTEIN DDB_G0268928"/>
    <property type="match status" value="1"/>
</dbReference>
<feature type="transmembrane region" description="Helical" evidence="5">
    <location>
        <begin position="51"/>
        <end position="68"/>
    </location>
</feature>
<dbReference type="GO" id="GO:0016020">
    <property type="term" value="C:membrane"/>
    <property type="evidence" value="ECO:0007669"/>
    <property type="project" value="UniProtKB-SubCell"/>
</dbReference>
<dbReference type="KEGG" id="ace:Acel_0922"/>
<feature type="domain" description="Inositolphosphotransferase Aur1/Ipt1" evidence="6">
    <location>
        <begin position="85"/>
        <end position="271"/>
    </location>
</feature>
<keyword evidence="8" id="KW-1185">Reference proteome</keyword>
<dbReference type="AlphaFoldDB" id="A0LTD5"/>
<dbReference type="HOGENOM" id="CLU_056733_2_0_11"/>
<name>A0LTD5_ACIC1</name>
<dbReference type="Proteomes" id="UP000008221">
    <property type="component" value="Chromosome"/>
</dbReference>
<accession>A0LTD5</accession>
<dbReference type="EMBL" id="CP000481">
    <property type="protein sequence ID" value="ABK52695.1"/>
    <property type="molecule type" value="Genomic_DNA"/>
</dbReference>
<dbReference type="InParanoid" id="A0LTD5"/>
<feature type="transmembrane region" description="Helical" evidence="5">
    <location>
        <begin position="231"/>
        <end position="249"/>
    </location>
</feature>
<dbReference type="CDD" id="cd03386">
    <property type="entry name" value="PAP2_Aur1_like"/>
    <property type="match status" value="1"/>
</dbReference>
<dbReference type="PANTHER" id="PTHR31310">
    <property type="match status" value="1"/>
</dbReference>
<evidence type="ECO:0000256" key="3">
    <source>
        <dbReference type="ARBA" id="ARBA00022989"/>
    </source>
</evidence>
<feature type="transmembrane region" description="Helical" evidence="5">
    <location>
        <begin position="153"/>
        <end position="171"/>
    </location>
</feature>
<dbReference type="eggNOG" id="COG0671">
    <property type="taxonomic scope" value="Bacteria"/>
</dbReference>
<gene>
    <name evidence="7" type="ordered locus">Acel_0922</name>
</gene>
<organism evidence="7 8">
    <name type="scientific">Acidothermus cellulolyticus (strain ATCC 43068 / DSM 8971 / 11B)</name>
    <dbReference type="NCBI Taxonomy" id="351607"/>
    <lineage>
        <taxon>Bacteria</taxon>
        <taxon>Bacillati</taxon>
        <taxon>Actinomycetota</taxon>
        <taxon>Actinomycetes</taxon>
        <taxon>Acidothermales</taxon>
        <taxon>Acidothermaceae</taxon>
        <taxon>Acidothermus</taxon>
    </lineage>
</organism>
<dbReference type="InterPro" id="IPR052185">
    <property type="entry name" value="IPC_Synthase-Related"/>
</dbReference>
<evidence type="ECO:0000256" key="5">
    <source>
        <dbReference type="SAM" id="Phobius"/>
    </source>
</evidence>
<feature type="transmembrane region" description="Helical" evidence="5">
    <location>
        <begin position="255"/>
        <end position="276"/>
    </location>
</feature>
<dbReference type="STRING" id="351607.Acel_0922"/>
<evidence type="ECO:0000256" key="2">
    <source>
        <dbReference type="ARBA" id="ARBA00022692"/>
    </source>
</evidence>
<dbReference type="Pfam" id="PF14378">
    <property type="entry name" value="PAP2_3"/>
    <property type="match status" value="1"/>
</dbReference>
<keyword evidence="4 5" id="KW-0472">Membrane</keyword>
<feature type="transmembrane region" description="Helical" evidence="5">
    <location>
        <begin position="206"/>
        <end position="224"/>
    </location>
</feature>
<proteinExistence type="predicted"/>
<comment type="subcellular location">
    <subcellularLocation>
        <location evidence="1">Membrane</location>
        <topology evidence="1">Multi-pass membrane protein</topology>
    </subcellularLocation>
</comment>
<evidence type="ECO:0000313" key="7">
    <source>
        <dbReference type="EMBL" id="ABK52695.1"/>
    </source>
</evidence>